<accession>A0A2K8U3E6</accession>
<dbReference type="OrthoDB" id="7059563at2"/>
<proteinExistence type="predicted"/>
<dbReference type="RefSeq" id="WP_100917908.1">
    <property type="nucleotide sequence ID" value="NZ_CP020370.1"/>
</dbReference>
<organism evidence="1 2">
    <name type="scientific">Candidatus Thiodictyon syntrophicum</name>
    <dbReference type="NCBI Taxonomy" id="1166950"/>
    <lineage>
        <taxon>Bacteria</taxon>
        <taxon>Pseudomonadati</taxon>
        <taxon>Pseudomonadota</taxon>
        <taxon>Gammaproteobacteria</taxon>
        <taxon>Chromatiales</taxon>
        <taxon>Chromatiaceae</taxon>
        <taxon>Thiodictyon</taxon>
    </lineage>
</organism>
<protein>
    <recommendedName>
        <fullName evidence="3">DUF4276 domain-containing protein</fullName>
    </recommendedName>
</protein>
<dbReference type="Proteomes" id="UP000232638">
    <property type="component" value="Chromosome"/>
</dbReference>
<keyword evidence="2" id="KW-1185">Reference proteome</keyword>
<dbReference type="KEGG" id="tsy:THSYN_03400"/>
<sequence length="195" mass="22548">MNVLIIPEDFRKDQYMLKPIVVAMLTYLDRPRSKVTVLTEPLLGGIDQALNHDQIRKIIERYRGMVDLFLLCVDRDGNVDRRKRLDNIEEAMKSHLPSGKVLLAEHAWQEIEVWVLAGLDLPPAWSWQAIRAERDPKERYFQPIAEQRRLLAEPGEGRKSLGLEAAQRYGQRIRQKCPEDIQALESRIGQIIGSK</sequence>
<evidence type="ECO:0008006" key="3">
    <source>
        <dbReference type="Google" id="ProtNLM"/>
    </source>
</evidence>
<name>A0A2K8U3E6_9GAMM</name>
<dbReference type="AlphaFoldDB" id="A0A2K8U3E6"/>
<dbReference type="EMBL" id="CP020370">
    <property type="protein sequence ID" value="AUB80100.1"/>
    <property type="molecule type" value="Genomic_DNA"/>
</dbReference>
<evidence type="ECO:0000313" key="2">
    <source>
        <dbReference type="Proteomes" id="UP000232638"/>
    </source>
</evidence>
<gene>
    <name evidence="1" type="ORF">THSYN_03400</name>
</gene>
<evidence type="ECO:0000313" key="1">
    <source>
        <dbReference type="EMBL" id="AUB80100.1"/>
    </source>
</evidence>
<reference evidence="1 2" key="1">
    <citation type="submission" date="2017-03" db="EMBL/GenBank/DDBJ databases">
        <title>Complete genome sequence of Candidatus 'Thiodictyon syntrophicum' sp. nov. strain Cad16T, a photolithoautotroph purple sulfur bacterium isolated from an alpine meromictic lake.</title>
        <authorList>
            <person name="Luedin S.M."/>
            <person name="Pothier J.F."/>
            <person name="Danza F."/>
            <person name="Storelli N."/>
            <person name="Wittwer M."/>
            <person name="Tonolla M."/>
        </authorList>
    </citation>
    <scope>NUCLEOTIDE SEQUENCE [LARGE SCALE GENOMIC DNA]</scope>
    <source>
        <strain evidence="1 2">Cad16T</strain>
    </source>
</reference>